<dbReference type="SUPFAM" id="SSF51735">
    <property type="entry name" value="NAD(P)-binding Rossmann-fold domains"/>
    <property type="match status" value="1"/>
</dbReference>
<proteinExistence type="predicted"/>
<dbReference type="Pfam" id="PF19328">
    <property type="entry name" value="DAP_DH_C"/>
    <property type="match status" value="1"/>
</dbReference>
<evidence type="ECO:0000313" key="2">
    <source>
        <dbReference type="EMBL" id="CAB4723333.1"/>
    </source>
</evidence>
<sequence>MSAKVYRVVQWTTGNVGQRSVIAAVANPRLEIIGCYAWGPEKVGRDVGELCGIDPIGILATDDIDALLSLNPDCVIYNPKWPDVDHMVRILESGINITATAGFITGHALGADRQRILDACERGKSSIFGSGMNPGMANLLGIVSAGVCDRIDSIRMLESVDSTGYDSGDTEKSVGYGRLPTDPELSELTRKGTAVFGDAVHLMGQALGVEFDDVRCETEYAITTETLDLGSWSIDAGCVAGVSASWQGWIGDRKVVSCDVRWRKGRTLEPDWKIEHGYIVEIDGMPSVRTKLEVFPPADFKAKSFSDYMVLGMVMTSLPAVDAVASVCNAKPGIVTYLDLPLPSPSGWVRSNV</sequence>
<name>A0A6J6RKT2_9ZZZZ</name>
<accession>A0A6J6RKT2</accession>
<dbReference type="Gene3D" id="3.40.50.720">
    <property type="entry name" value="NAD(P)-binding Rossmann-like Domain"/>
    <property type="match status" value="1"/>
</dbReference>
<dbReference type="EMBL" id="CAEZXY010000132">
    <property type="protein sequence ID" value="CAB4723333.1"/>
    <property type="molecule type" value="Genomic_DNA"/>
</dbReference>
<dbReference type="CDD" id="cd24146">
    <property type="entry name" value="nat-AmDH_N_like"/>
    <property type="match status" value="1"/>
</dbReference>
<protein>
    <submittedName>
        <fullName evidence="2">Unannotated protein</fullName>
    </submittedName>
</protein>
<feature type="domain" description="2,4-diaminopentanoate dehydrogenase C-terminal" evidence="1">
    <location>
        <begin position="142"/>
        <end position="344"/>
    </location>
</feature>
<reference evidence="2" key="1">
    <citation type="submission" date="2020-05" db="EMBL/GenBank/DDBJ databases">
        <authorList>
            <person name="Chiriac C."/>
            <person name="Salcher M."/>
            <person name="Ghai R."/>
            <person name="Kavagutti S V."/>
        </authorList>
    </citation>
    <scope>NUCLEOTIDE SEQUENCE</scope>
</reference>
<gene>
    <name evidence="2" type="ORF">UFOPK2624_01869</name>
</gene>
<organism evidence="2">
    <name type="scientific">freshwater metagenome</name>
    <dbReference type="NCBI Taxonomy" id="449393"/>
    <lineage>
        <taxon>unclassified sequences</taxon>
        <taxon>metagenomes</taxon>
        <taxon>ecological metagenomes</taxon>
    </lineage>
</organism>
<dbReference type="InterPro" id="IPR045760">
    <property type="entry name" value="DAP_DH_C"/>
</dbReference>
<dbReference type="AlphaFoldDB" id="A0A6J6RKT2"/>
<dbReference type="InterPro" id="IPR036291">
    <property type="entry name" value="NAD(P)-bd_dom_sf"/>
</dbReference>
<evidence type="ECO:0000259" key="1">
    <source>
        <dbReference type="Pfam" id="PF19328"/>
    </source>
</evidence>